<dbReference type="Pfam" id="PF13091">
    <property type="entry name" value="PLDc_2"/>
    <property type="match status" value="2"/>
</dbReference>
<evidence type="ECO:0000256" key="8">
    <source>
        <dbReference type="NCBIfam" id="TIGR04265"/>
    </source>
</evidence>
<dbReference type="PANTHER" id="PTHR21248:SF22">
    <property type="entry name" value="PHOSPHOLIPASE D"/>
    <property type="match status" value="1"/>
</dbReference>
<feature type="transmembrane region" description="Helical" evidence="9">
    <location>
        <begin position="38"/>
        <end position="60"/>
    </location>
</feature>
<dbReference type="CDD" id="cd09112">
    <property type="entry name" value="PLDc_CLS_2"/>
    <property type="match status" value="1"/>
</dbReference>
<sequence length="517" mass="60915">MNKRKKLLISLSSIILFVLLICLFVWLIFVSFGISANTIYWLVSAFLVYVAQIITSFYLLNSKKRIINVKLCWIFVISSIPVFGLFGFFIFGIIPFKSKSIEQIHEDNKPFSKCEDFTFTNKMIDEKKDYIEEFLFSYNFELSPVYENNKIDIIKQSEVFKQSIELIRKAKEFIHIQFYIVSDSVWFNLLLEEIAKKRKDNVKVRFMYDWVGSHKRFHQRSVRMLRQMGIEVEVFNPKIITKYTSATNFRSHRKCIIVDNKYCLTGGSNIGDEYINMRKKYNNWTDLNFLIEGEIVNSINLRFCNDWINYSSYKKRNDKNDEFYKEFKIHKANTKTIAQIVNSTPEVKPNNFESLLSFLISNAKKSIWITTPYLLLPEHIINQLLFASVKGIDVKIVVPNLPDDKKYILTINRNSSIKMIESNIKIFEYSGFVHSKSIIIDDEISVIGSNNMDFRSLMINFETAILVKSKTMNLNLRNIFKDYLKNSIKIDNEFLKRNYKLSNKIQMLFVNIIQPLL</sequence>
<dbReference type="Proteomes" id="UP000028523">
    <property type="component" value="Unassembled WGS sequence"/>
</dbReference>
<dbReference type="GO" id="GO:0008808">
    <property type="term" value="F:cardiolipin synthase activity"/>
    <property type="evidence" value="ECO:0007669"/>
    <property type="project" value="UniProtKB-UniRule"/>
</dbReference>
<feature type="transmembrane region" description="Helical" evidence="9">
    <location>
        <begin position="7"/>
        <end position="32"/>
    </location>
</feature>
<dbReference type="EMBL" id="AWQU01000059">
    <property type="protein sequence ID" value="KFB07832.1"/>
    <property type="molecule type" value="Genomic_DNA"/>
</dbReference>
<accession>A0A084U4E6</accession>
<dbReference type="PROSITE" id="PS50035">
    <property type="entry name" value="PLD"/>
    <property type="match status" value="2"/>
</dbReference>
<dbReference type="SUPFAM" id="SSF56024">
    <property type="entry name" value="Phospholipase D/nuclease"/>
    <property type="match status" value="2"/>
</dbReference>
<protein>
    <recommendedName>
        <fullName evidence="8">Cardiolipin synthase</fullName>
        <ecNumber evidence="8">2.7.8.-</ecNumber>
    </recommendedName>
</protein>
<keyword evidence="6 9" id="KW-1133">Transmembrane helix</keyword>
<evidence type="ECO:0000313" key="11">
    <source>
        <dbReference type="EMBL" id="KFB07832.1"/>
    </source>
</evidence>
<dbReference type="PANTHER" id="PTHR21248">
    <property type="entry name" value="CARDIOLIPIN SYNTHASE"/>
    <property type="match status" value="1"/>
</dbReference>
<gene>
    <name evidence="11" type="primary">cls</name>
    <name evidence="11" type="ORF">P271_694</name>
</gene>
<keyword evidence="12" id="KW-1185">Reference proteome</keyword>
<feature type="transmembrane region" description="Helical" evidence="9">
    <location>
        <begin position="72"/>
        <end position="94"/>
    </location>
</feature>
<organism evidence="11 12">
    <name type="scientific">Malacoplasma iowae DK-CPA</name>
    <dbReference type="NCBI Taxonomy" id="1394179"/>
    <lineage>
        <taxon>Bacteria</taxon>
        <taxon>Bacillati</taxon>
        <taxon>Mycoplasmatota</taxon>
        <taxon>Mycoplasmoidales</taxon>
        <taxon>Mycoplasmoidaceae</taxon>
        <taxon>Malacoplasma</taxon>
    </lineage>
</organism>
<dbReference type="CDD" id="cd09110">
    <property type="entry name" value="PLDc_CLS_1"/>
    <property type="match status" value="1"/>
</dbReference>
<comment type="caution">
    <text evidence="11">The sequence shown here is derived from an EMBL/GenBank/DDBJ whole genome shotgun (WGS) entry which is preliminary data.</text>
</comment>
<feature type="domain" description="PLD phosphodiesterase" evidence="10">
    <location>
        <begin position="429"/>
        <end position="456"/>
    </location>
</feature>
<dbReference type="Gene3D" id="3.30.870.10">
    <property type="entry name" value="Endonuclease Chain A"/>
    <property type="match status" value="2"/>
</dbReference>
<reference evidence="11 12" key="1">
    <citation type="journal article" date="2014" name="PLoS ONE">
        <title>Reduction of Hydrogen Peroxide Accumulation and Toxicity by a Catalase from Mycoplasma iowae.</title>
        <authorList>
            <person name="Pritchard R.E."/>
            <person name="Prassinos A.J."/>
            <person name="Osborne J.D."/>
            <person name="Raviv Z."/>
            <person name="Balish M.F."/>
        </authorList>
    </citation>
    <scope>NUCLEOTIDE SEQUENCE [LARGE SCALE GENOMIC DNA]</scope>
    <source>
        <strain evidence="11 12">DK-CPA</strain>
    </source>
</reference>
<dbReference type="EC" id="2.7.8.-" evidence="8"/>
<dbReference type="InterPro" id="IPR022924">
    <property type="entry name" value="Cardiolipin_synthase"/>
</dbReference>
<keyword evidence="5" id="KW-0677">Repeat</keyword>
<feature type="domain" description="PLD phosphodiesterase" evidence="10">
    <location>
        <begin position="247"/>
        <end position="274"/>
    </location>
</feature>
<evidence type="ECO:0000256" key="9">
    <source>
        <dbReference type="SAM" id="Phobius"/>
    </source>
</evidence>
<proteinExistence type="predicted"/>
<dbReference type="InterPro" id="IPR025202">
    <property type="entry name" value="PLD-like_dom"/>
</dbReference>
<keyword evidence="3" id="KW-0808">Transferase</keyword>
<dbReference type="SMART" id="SM00155">
    <property type="entry name" value="PLDc"/>
    <property type="match status" value="2"/>
</dbReference>
<dbReference type="GO" id="GO:0032049">
    <property type="term" value="P:cardiolipin biosynthetic process"/>
    <property type="evidence" value="ECO:0007669"/>
    <property type="project" value="UniProtKB-UniRule"/>
</dbReference>
<evidence type="ECO:0000256" key="5">
    <source>
        <dbReference type="ARBA" id="ARBA00022737"/>
    </source>
</evidence>
<evidence type="ECO:0000256" key="7">
    <source>
        <dbReference type="ARBA" id="ARBA00023136"/>
    </source>
</evidence>
<evidence type="ECO:0000256" key="2">
    <source>
        <dbReference type="ARBA" id="ARBA00022475"/>
    </source>
</evidence>
<evidence type="ECO:0000313" key="12">
    <source>
        <dbReference type="Proteomes" id="UP000028523"/>
    </source>
</evidence>
<keyword evidence="7 9" id="KW-0472">Membrane</keyword>
<evidence type="ECO:0000256" key="3">
    <source>
        <dbReference type="ARBA" id="ARBA00022679"/>
    </source>
</evidence>
<evidence type="ECO:0000256" key="6">
    <source>
        <dbReference type="ARBA" id="ARBA00022989"/>
    </source>
</evidence>
<name>A0A084U4E6_MALIO</name>
<keyword evidence="2" id="KW-1003">Cell membrane</keyword>
<dbReference type="RefSeq" id="WP_004024889.1">
    <property type="nucleotide sequence ID" value="NZ_AWQU01000059.1"/>
</dbReference>
<dbReference type="AlphaFoldDB" id="A0A084U4E6"/>
<evidence type="ECO:0000256" key="1">
    <source>
        <dbReference type="ARBA" id="ARBA00004236"/>
    </source>
</evidence>
<dbReference type="GO" id="GO:0005886">
    <property type="term" value="C:plasma membrane"/>
    <property type="evidence" value="ECO:0007669"/>
    <property type="project" value="UniProtKB-SubCell"/>
</dbReference>
<comment type="subcellular location">
    <subcellularLocation>
        <location evidence="1">Cell membrane</location>
    </subcellularLocation>
</comment>
<keyword evidence="4 9" id="KW-0812">Transmembrane</keyword>
<dbReference type="GeneID" id="96867047"/>
<dbReference type="NCBIfam" id="TIGR04265">
    <property type="entry name" value="bac_cardiolipin"/>
    <property type="match status" value="1"/>
</dbReference>
<evidence type="ECO:0000256" key="4">
    <source>
        <dbReference type="ARBA" id="ARBA00022692"/>
    </source>
</evidence>
<dbReference type="InterPro" id="IPR001736">
    <property type="entry name" value="PLipase_D/transphosphatidylase"/>
</dbReference>
<evidence type="ECO:0000259" key="10">
    <source>
        <dbReference type="PROSITE" id="PS50035"/>
    </source>
</evidence>